<keyword evidence="2" id="KW-0812">Transmembrane</keyword>
<evidence type="ECO:0000256" key="1">
    <source>
        <dbReference type="SAM" id="MobiDB-lite"/>
    </source>
</evidence>
<keyword evidence="4" id="KW-1185">Reference proteome</keyword>
<evidence type="ECO:0000256" key="2">
    <source>
        <dbReference type="SAM" id="Phobius"/>
    </source>
</evidence>
<name>C7RFT9_ANAPD</name>
<sequence length="468" mass="53403">MKCKNCNREIDDKSKVCPFCGEESPSRDGDVRENREEALEDVDEDLEEDLSDEEGLEDDDDYYDDEEEIYKDINDLLEELGPPKENKTKKLIATGLLAILVTLVAFFGFKKYKDSQIEELSIDLNYYLNISAVGENGDGGLDIKYDKESFINDYEGKIYDKKSKEQVSTARLIDELEKNTSFGVSKEHGLTNGELVNITISINYDKAKDFNIKFTNQTRDYKVEGLKEKEAPSPDETPSDEDKTDNQDKEEDKKEEDKEEKDDKKENNQGSDDKKDKFSKYIKDHIGGSELTSVTSHEFMGKAIRSGEEIYVYKINSKEKVGDMTKAFDYYIGLIDKDSGIELIRDGLTHRSLDDKTDTFYDISYEGFALVDDLLSYLNDGSLKVDGLTYYDNFKAKEEPAGYYFIDNYSLFLDNDKNVKLETGSTVYTGKWSKDNGTLTLDIKSFSKDPIKANIVGGELEFDADLFR</sequence>
<dbReference type="eggNOG" id="ENOG50309W3">
    <property type="taxonomic scope" value="Bacteria"/>
</dbReference>
<dbReference type="AlphaFoldDB" id="C7RFT9"/>
<reference evidence="3 4" key="1">
    <citation type="journal article" date="2009" name="Stand. Genomic Sci.">
        <title>Complete genome sequence of Anaerococcus prevotii type strain (PC1).</title>
        <authorList>
            <person name="Labutti K."/>
            <person name="Pukall R."/>
            <person name="Steenblock K."/>
            <person name="Glavina Del Rio T."/>
            <person name="Tice H."/>
            <person name="Copeland A."/>
            <person name="Cheng J.F."/>
            <person name="Lucas S."/>
            <person name="Chen F."/>
            <person name="Nolan M."/>
            <person name="Bruce D."/>
            <person name="Goodwin L."/>
            <person name="Pitluck S."/>
            <person name="Ivanova N."/>
            <person name="Mavromatis K."/>
            <person name="Ovchinnikova G."/>
            <person name="Pati A."/>
            <person name="Chen A."/>
            <person name="Palaniappan K."/>
            <person name="Land M."/>
            <person name="Hauser L."/>
            <person name="Chang Y.J."/>
            <person name="Jeffries C.D."/>
            <person name="Chain P."/>
            <person name="Saunders E."/>
            <person name="Brettin T."/>
            <person name="Detter J.C."/>
            <person name="Han C."/>
            <person name="Goker M."/>
            <person name="Bristow J."/>
            <person name="Eisen J.A."/>
            <person name="Markowitz V."/>
            <person name="Hugenholtz P."/>
            <person name="Kyrpides N.C."/>
            <person name="Klenk H.P."/>
            <person name="Lapidus A."/>
        </authorList>
    </citation>
    <scope>NUCLEOTIDE SEQUENCE [LARGE SCALE GENOMIC DNA]</scope>
    <source>
        <strain evidence="4">ATCC 9321 / DSM 20548 / JCM 6508 / NCTC 11806 / PC1</strain>
    </source>
</reference>
<keyword evidence="2" id="KW-0472">Membrane</keyword>
<feature type="compositionally biased region" description="Basic and acidic residues" evidence="1">
    <location>
        <begin position="223"/>
        <end position="232"/>
    </location>
</feature>
<feature type="transmembrane region" description="Helical" evidence="2">
    <location>
        <begin position="91"/>
        <end position="109"/>
    </location>
</feature>
<dbReference type="STRING" id="525919.Apre_0299"/>
<keyword evidence="2" id="KW-1133">Transmembrane helix</keyword>
<dbReference type="KEGG" id="apr:Apre_0299"/>
<evidence type="ECO:0000313" key="3">
    <source>
        <dbReference type="EMBL" id="ACV28350.1"/>
    </source>
</evidence>
<feature type="compositionally biased region" description="Basic and acidic residues" evidence="1">
    <location>
        <begin position="24"/>
        <end position="37"/>
    </location>
</feature>
<feature type="region of interest" description="Disordered" evidence="1">
    <location>
        <begin position="223"/>
        <end position="277"/>
    </location>
</feature>
<dbReference type="Proteomes" id="UP000002294">
    <property type="component" value="Chromosome"/>
</dbReference>
<feature type="region of interest" description="Disordered" evidence="1">
    <location>
        <begin position="19"/>
        <end position="63"/>
    </location>
</feature>
<dbReference type="OrthoDB" id="2236865at2"/>
<evidence type="ECO:0000313" key="4">
    <source>
        <dbReference type="Proteomes" id="UP000002294"/>
    </source>
</evidence>
<dbReference type="EMBL" id="CP001708">
    <property type="protein sequence ID" value="ACV28350.1"/>
    <property type="molecule type" value="Genomic_DNA"/>
</dbReference>
<dbReference type="RefSeq" id="WP_015777263.1">
    <property type="nucleotide sequence ID" value="NC_013171.1"/>
</dbReference>
<feature type="compositionally biased region" description="Basic and acidic residues" evidence="1">
    <location>
        <begin position="240"/>
        <end position="277"/>
    </location>
</feature>
<accession>C7RFT9</accession>
<evidence type="ECO:0008006" key="5">
    <source>
        <dbReference type="Google" id="ProtNLM"/>
    </source>
</evidence>
<protein>
    <recommendedName>
        <fullName evidence="5">Zinc-ribbon domain-containing protein</fullName>
    </recommendedName>
</protein>
<dbReference type="HOGENOM" id="CLU_590055_0_0_9"/>
<proteinExistence type="predicted"/>
<gene>
    <name evidence="3" type="ordered locus">Apre_0299</name>
</gene>
<feature type="compositionally biased region" description="Acidic residues" evidence="1">
    <location>
        <begin position="38"/>
        <end position="63"/>
    </location>
</feature>
<organism evidence="3 4">
    <name type="scientific">Anaerococcus prevotii (strain ATCC 9321 / DSM 20548 / JCM 6508 / NCTC 11806 / PC1)</name>
    <name type="common">Peptostreptococcus prevotii</name>
    <name type="synonym">Peptococcus prevotii</name>
    <dbReference type="NCBI Taxonomy" id="525919"/>
    <lineage>
        <taxon>Bacteria</taxon>
        <taxon>Bacillati</taxon>
        <taxon>Bacillota</taxon>
        <taxon>Tissierellia</taxon>
        <taxon>Tissierellales</taxon>
        <taxon>Peptoniphilaceae</taxon>
        <taxon>Anaerococcus</taxon>
    </lineage>
</organism>